<dbReference type="Pfam" id="PF00271">
    <property type="entry name" value="Helicase_C"/>
    <property type="match status" value="1"/>
</dbReference>
<evidence type="ECO:0000256" key="4">
    <source>
        <dbReference type="ARBA" id="ARBA00022840"/>
    </source>
</evidence>
<dbReference type="PROSITE" id="PS51192">
    <property type="entry name" value="HELICASE_ATP_BIND_1"/>
    <property type="match status" value="1"/>
</dbReference>
<dbReference type="SMART" id="SM00490">
    <property type="entry name" value="HELICc"/>
    <property type="match status" value="1"/>
</dbReference>
<dbReference type="Pfam" id="PF00270">
    <property type="entry name" value="DEAD"/>
    <property type="match status" value="1"/>
</dbReference>
<dbReference type="SMART" id="SM00487">
    <property type="entry name" value="DEXDc"/>
    <property type="match status" value="1"/>
</dbReference>
<keyword evidence="2" id="KW-0378">Hydrolase</keyword>
<sequence>MEEGVRSTVIRNFCEYNNILELAHFQYEIVNNATFYSPDAKNVLFSAPTGSGKSLVAEIIACVNVLLTRKRCIFIQPYIASASELFFALQRPWRSLGLIVKAHFGSSSLSLNEEFSAVVCTIEKASSLINRIIKEGLIDEFCTIVIDEAHMVFDGDRGSILEDILIKLKALRVRNISTVQVIAMSATIEDFTLFTTLMDTEFMDYSNSNARDLQQFFVAGKEFYVAKDGGIERSDRQAMFNFKSDDLGILSLVMEVVIEWKSVLIFCQTKAVVEKTAKLLAMCIYQCAGKGKEPFNVLKEHVDECIQLSGFGFMDDCIKCGVAFHHSGVPNDARKKIEKLFKDRKLAVIVCTSTLSTGVNLPASRVVINLVGSFYKTLNYVTYYQMIGRTGRRGFGRGEF</sequence>
<keyword evidence="8" id="KW-1185">Reference proteome</keyword>
<dbReference type="InterPro" id="IPR050474">
    <property type="entry name" value="Hel308_SKI2-like"/>
</dbReference>
<dbReference type="InterPro" id="IPR014001">
    <property type="entry name" value="Helicase_ATP-bd"/>
</dbReference>
<feature type="domain" description="Helicase ATP-binding" evidence="5">
    <location>
        <begin position="34"/>
        <end position="206"/>
    </location>
</feature>
<dbReference type="Proteomes" id="UP000783686">
    <property type="component" value="Unassembled WGS sequence"/>
</dbReference>
<dbReference type="OrthoDB" id="2320933at2759"/>
<name>A0A811KK58_9BILA</name>
<dbReference type="SUPFAM" id="SSF52540">
    <property type="entry name" value="P-loop containing nucleoside triphosphate hydrolases"/>
    <property type="match status" value="1"/>
</dbReference>
<dbReference type="PANTHER" id="PTHR47961:SF6">
    <property type="entry name" value="DNA-DIRECTED DNA POLYMERASE"/>
    <property type="match status" value="1"/>
</dbReference>
<evidence type="ECO:0000313" key="8">
    <source>
        <dbReference type="Proteomes" id="UP000614601"/>
    </source>
</evidence>
<dbReference type="InterPro" id="IPR001650">
    <property type="entry name" value="Helicase_C-like"/>
</dbReference>
<reference evidence="7" key="1">
    <citation type="submission" date="2020-09" db="EMBL/GenBank/DDBJ databases">
        <authorList>
            <person name="Kikuchi T."/>
        </authorList>
    </citation>
    <scope>NUCLEOTIDE SEQUENCE</scope>
    <source>
        <strain evidence="7">SH1</strain>
    </source>
</reference>
<dbReference type="InterPro" id="IPR027417">
    <property type="entry name" value="P-loop_NTPase"/>
</dbReference>
<dbReference type="Gene3D" id="3.40.50.300">
    <property type="entry name" value="P-loop containing nucleotide triphosphate hydrolases"/>
    <property type="match status" value="2"/>
</dbReference>
<protein>
    <recommendedName>
        <fullName evidence="9">Helicase ATP-binding domain-containing protein</fullName>
    </recommendedName>
</protein>
<keyword evidence="3" id="KW-0347">Helicase</keyword>
<dbReference type="PROSITE" id="PS51194">
    <property type="entry name" value="HELICASE_CTER"/>
    <property type="match status" value="1"/>
</dbReference>
<evidence type="ECO:0008006" key="9">
    <source>
        <dbReference type="Google" id="ProtNLM"/>
    </source>
</evidence>
<keyword evidence="4" id="KW-0067">ATP-binding</keyword>
<evidence type="ECO:0000256" key="1">
    <source>
        <dbReference type="ARBA" id="ARBA00022741"/>
    </source>
</evidence>
<dbReference type="PANTHER" id="PTHR47961">
    <property type="entry name" value="DNA POLYMERASE THETA, PUTATIVE (AFU_ORTHOLOGUE AFUA_1G05260)-RELATED"/>
    <property type="match status" value="1"/>
</dbReference>
<dbReference type="GO" id="GO:0004386">
    <property type="term" value="F:helicase activity"/>
    <property type="evidence" value="ECO:0007669"/>
    <property type="project" value="UniProtKB-KW"/>
</dbReference>
<evidence type="ECO:0000313" key="7">
    <source>
        <dbReference type="EMBL" id="CAD5215728.1"/>
    </source>
</evidence>
<evidence type="ECO:0000259" key="5">
    <source>
        <dbReference type="PROSITE" id="PS51192"/>
    </source>
</evidence>
<proteinExistence type="predicted"/>
<evidence type="ECO:0000259" key="6">
    <source>
        <dbReference type="PROSITE" id="PS51194"/>
    </source>
</evidence>
<dbReference type="GO" id="GO:0003676">
    <property type="term" value="F:nucleic acid binding"/>
    <property type="evidence" value="ECO:0007669"/>
    <property type="project" value="InterPro"/>
</dbReference>
<evidence type="ECO:0000256" key="3">
    <source>
        <dbReference type="ARBA" id="ARBA00022806"/>
    </source>
</evidence>
<evidence type="ECO:0000256" key="2">
    <source>
        <dbReference type="ARBA" id="ARBA00022801"/>
    </source>
</evidence>
<accession>A0A811KK58</accession>
<feature type="domain" description="Helicase C-terminal" evidence="6">
    <location>
        <begin position="252"/>
        <end position="400"/>
    </location>
</feature>
<gene>
    <name evidence="7" type="ORF">BOKJ2_LOCUS6238</name>
</gene>
<dbReference type="InterPro" id="IPR011545">
    <property type="entry name" value="DEAD/DEAH_box_helicase_dom"/>
</dbReference>
<dbReference type="GO" id="GO:0016787">
    <property type="term" value="F:hydrolase activity"/>
    <property type="evidence" value="ECO:0007669"/>
    <property type="project" value="UniProtKB-KW"/>
</dbReference>
<dbReference type="EMBL" id="CAJFDH010000003">
    <property type="protein sequence ID" value="CAD5215728.1"/>
    <property type="molecule type" value="Genomic_DNA"/>
</dbReference>
<keyword evidence="1" id="KW-0547">Nucleotide-binding</keyword>
<dbReference type="EMBL" id="CAJFCW020000003">
    <property type="protein sequence ID" value="CAG9104657.1"/>
    <property type="molecule type" value="Genomic_DNA"/>
</dbReference>
<dbReference type="GO" id="GO:0005524">
    <property type="term" value="F:ATP binding"/>
    <property type="evidence" value="ECO:0007669"/>
    <property type="project" value="UniProtKB-KW"/>
</dbReference>
<comment type="caution">
    <text evidence="7">The sequence shown here is derived from an EMBL/GenBank/DDBJ whole genome shotgun (WGS) entry which is preliminary data.</text>
</comment>
<organism evidence="7 8">
    <name type="scientific">Bursaphelenchus okinawaensis</name>
    <dbReference type="NCBI Taxonomy" id="465554"/>
    <lineage>
        <taxon>Eukaryota</taxon>
        <taxon>Metazoa</taxon>
        <taxon>Ecdysozoa</taxon>
        <taxon>Nematoda</taxon>
        <taxon>Chromadorea</taxon>
        <taxon>Rhabditida</taxon>
        <taxon>Tylenchina</taxon>
        <taxon>Tylenchomorpha</taxon>
        <taxon>Aphelenchoidea</taxon>
        <taxon>Aphelenchoididae</taxon>
        <taxon>Bursaphelenchus</taxon>
    </lineage>
</organism>
<dbReference type="AlphaFoldDB" id="A0A811KK58"/>
<dbReference type="Proteomes" id="UP000614601">
    <property type="component" value="Unassembled WGS sequence"/>
</dbReference>